<dbReference type="InterPro" id="IPR035984">
    <property type="entry name" value="Acyl-CoA-binding_sf"/>
</dbReference>
<keyword evidence="4" id="KW-1185">Reference proteome</keyword>
<dbReference type="OrthoDB" id="8612291at2"/>
<gene>
    <name evidence="3" type="ORF">FOZ76_11245</name>
</gene>
<dbReference type="PANTHER" id="PTHR23310:SF62">
    <property type="entry name" value="ACYL-COA BINDING PROTEIN 1, ISOFORM A"/>
    <property type="match status" value="1"/>
</dbReference>
<dbReference type="SUPFAM" id="SSF47027">
    <property type="entry name" value="Acyl-CoA binding protein"/>
    <property type="match status" value="1"/>
</dbReference>
<organism evidence="3 4">
    <name type="scientific">Verticiella sediminum</name>
    <dbReference type="NCBI Taxonomy" id="1247510"/>
    <lineage>
        <taxon>Bacteria</taxon>
        <taxon>Pseudomonadati</taxon>
        <taxon>Pseudomonadota</taxon>
        <taxon>Betaproteobacteria</taxon>
        <taxon>Burkholderiales</taxon>
        <taxon>Alcaligenaceae</taxon>
        <taxon>Verticiella</taxon>
    </lineage>
</organism>
<feature type="domain" description="ACB" evidence="2">
    <location>
        <begin position="428"/>
        <end position="509"/>
    </location>
</feature>
<dbReference type="SUPFAM" id="SSF53474">
    <property type="entry name" value="alpha/beta-Hydrolases"/>
    <property type="match status" value="1"/>
</dbReference>
<dbReference type="PRINTS" id="PR00689">
    <property type="entry name" value="ACOABINDINGP"/>
</dbReference>
<accession>A0A556AQ52</accession>
<dbReference type="Gene3D" id="1.20.80.10">
    <property type="match status" value="1"/>
</dbReference>
<dbReference type="PROSITE" id="PS51228">
    <property type="entry name" value="ACB_2"/>
    <property type="match status" value="1"/>
</dbReference>
<dbReference type="AlphaFoldDB" id="A0A556AQ52"/>
<keyword evidence="1" id="KW-0446">Lipid-binding</keyword>
<evidence type="ECO:0000313" key="3">
    <source>
        <dbReference type="EMBL" id="TSH95038.1"/>
    </source>
</evidence>
<sequence>MASAIGALLIHGLGGTQYDLGSMHKVLQRGGIETHALTLPGHGGQPEDLLRVKAEHWVEAVTAKYREIVGRYETLHVMGMCMGSLLALELCRRERHAKGRLVTLAPPIYIDGWSTPWYAPLRHLLYYVPGVPARMKVEEEDPYGIKNELVRAIVKAKFERGEAFHYRWVPLACVREVDRLRNWVMSGAKQIGCPTLVVHAREDELTSLRSADFLHRALPDARMTVLENSYHMICVDNDREQVAANVLSFFGIDPATTRRPASAEPVTPMSEAEQRELFATYAQAMREQQYEALFPLFASDVSWEQQGDNPVAGVYTERSQLIDLFSRLMSHSGGTFAVAGFGEPRFDLEAHTVEVDIAYTVGKEGARRSSQGVQRLGLRNRRIATVLYTPADPGVENALWHAPSPSGASMQDSPAINARARALAGAELQQAFEQASQDVKQLGQRPSNQVLLQLYGLYKQGSEGDAGGARPGMTDFVGRAKYDAWAALAGTERETAQRQYVSLVDALRG</sequence>
<dbReference type="SUPFAM" id="SSF54427">
    <property type="entry name" value="NTF2-like"/>
    <property type="match status" value="1"/>
</dbReference>
<dbReference type="GO" id="GO:0016787">
    <property type="term" value="F:hydrolase activity"/>
    <property type="evidence" value="ECO:0007669"/>
    <property type="project" value="UniProtKB-KW"/>
</dbReference>
<reference evidence="3 4" key="1">
    <citation type="submission" date="2019-07" db="EMBL/GenBank/DDBJ databases">
        <title>Qingshengfaniella alkalisoli gen. nov., sp. nov., isolated from saline soil.</title>
        <authorList>
            <person name="Xu L."/>
            <person name="Huang X.-X."/>
            <person name="Sun J.-Q."/>
        </authorList>
    </citation>
    <scope>NUCLEOTIDE SEQUENCE [LARGE SCALE GENOMIC DNA]</scope>
    <source>
        <strain evidence="3 4">DSM 27279</strain>
    </source>
</reference>
<dbReference type="Gene3D" id="3.40.50.1820">
    <property type="entry name" value="alpha/beta hydrolase"/>
    <property type="match status" value="1"/>
</dbReference>
<dbReference type="Proteomes" id="UP000318405">
    <property type="component" value="Unassembled WGS sequence"/>
</dbReference>
<dbReference type="Pfam" id="PF12146">
    <property type="entry name" value="Hydrolase_4"/>
    <property type="match status" value="1"/>
</dbReference>
<protein>
    <submittedName>
        <fullName evidence="3">Alpha/beta fold hydrolase</fullName>
    </submittedName>
</protein>
<dbReference type="InterPro" id="IPR029058">
    <property type="entry name" value="AB_hydrolase_fold"/>
</dbReference>
<dbReference type="PROSITE" id="PS00880">
    <property type="entry name" value="ACB_1"/>
    <property type="match status" value="1"/>
</dbReference>
<name>A0A556AQ52_9BURK</name>
<dbReference type="InterPro" id="IPR000582">
    <property type="entry name" value="Acyl-CoA-binding_protein"/>
</dbReference>
<dbReference type="EMBL" id="VLTJ01000022">
    <property type="protein sequence ID" value="TSH95038.1"/>
    <property type="molecule type" value="Genomic_DNA"/>
</dbReference>
<keyword evidence="3" id="KW-0378">Hydrolase</keyword>
<dbReference type="Pfam" id="PF00887">
    <property type="entry name" value="ACBP"/>
    <property type="match status" value="1"/>
</dbReference>
<dbReference type="InterPro" id="IPR022742">
    <property type="entry name" value="Hydrolase_4"/>
</dbReference>
<dbReference type="PANTHER" id="PTHR23310">
    <property type="entry name" value="ACYL-COA-BINDING PROTEIN, ACBP"/>
    <property type="match status" value="1"/>
</dbReference>
<dbReference type="Gene3D" id="3.10.450.50">
    <property type="match status" value="1"/>
</dbReference>
<dbReference type="InterPro" id="IPR032710">
    <property type="entry name" value="NTF2-like_dom_sf"/>
</dbReference>
<proteinExistence type="predicted"/>
<evidence type="ECO:0000259" key="2">
    <source>
        <dbReference type="PROSITE" id="PS51228"/>
    </source>
</evidence>
<dbReference type="GO" id="GO:0000062">
    <property type="term" value="F:fatty-acyl-CoA binding"/>
    <property type="evidence" value="ECO:0007669"/>
    <property type="project" value="InterPro"/>
</dbReference>
<evidence type="ECO:0000256" key="1">
    <source>
        <dbReference type="ARBA" id="ARBA00023121"/>
    </source>
</evidence>
<comment type="caution">
    <text evidence="3">The sequence shown here is derived from an EMBL/GenBank/DDBJ whole genome shotgun (WGS) entry which is preliminary data.</text>
</comment>
<evidence type="ECO:0000313" key="4">
    <source>
        <dbReference type="Proteomes" id="UP000318405"/>
    </source>
</evidence>
<dbReference type="RefSeq" id="WP_143948350.1">
    <property type="nucleotide sequence ID" value="NZ_BAABMB010000002.1"/>
</dbReference>
<dbReference type="GO" id="GO:0006631">
    <property type="term" value="P:fatty acid metabolic process"/>
    <property type="evidence" value="ECO:0007669"/>
    <property type="project" value="TreeGrafter"/>
</dbReference>
<dbReference type="InterPro" id="IPR022408">
    <property type="entry name" value="Acyl-CoA-binding_prot_CS"/>
</dbReference>
<dbReference type="InterPro" id="IPR014352">
    <property type="entry name" value="FERM/acyl-CoA-bd_prot_sf"/>
</dbReference>